<dbReference type="GO" id="GO:0003700">
    <property type="term" value="F:DNA-binding transcription factor activity"/>
    <property type="evidence" value="ECO:0007669"/>
    <property type="project" value="TreeGrafter"/>
</dbReference>
<evidence type="ECO:0000313" key="5">
    <source>
        <dbReference type="Proteomes" id="UP000199758"/>
    </source>
</evidence>
<feature type="domain" description="HTH tetR-type" evidence="3">
    <location>
        <begin position="22"/>
        <end position="82"/>
    </location>
</feature>
<dbReference type="InterPro" id="IPR009057">
    <property type="entry name" value="Homeodomain-like_sf"/>
</dbReference>
<organism evidence="4 5">
    <name type="scientific">Hydrocarboniphaga daqingensis</name>
    <dbReference type="NCBI Taxonomy" id="490188"/>
    <lineage>
        <taxon>Bacteria</taxon>
        <taxon>Pseudomonadati</taxon>
        <taxon>Pseudomonadota</taxon>
        <taxon>Gammaproteobacteria</taxon>
        <taxon>Nevskiales</taxon>
        <taxon>Nevskiaceae</taxon>
        <taxon>Hydrocarboniphaga</taxon>
    </lineage>
</organism>
<dbReference type="PROSITE" id="PS50977">
    <property type="entry name" value="HTH_TETR_2"/>
    <property type="match status" value="1"/>
</dbReference>
<proteinExistence type="predicted"/>
<protein>
    <submittedName>
        <fullName evidence="4">Transcriptional regulator, TetR family</fullName>
    </submittedName>
</protein>
<keyword evidence="1 2" id="KW-0238">DNA-binding</keyword>
<dbReference type="RefSeq" id="WP_072895304.1">
    <property type="nucleotide sequence ID" value="NZ_FQWZ01000002.1"/>
</dbReference>
<dbReference type="OrthoDB" id="9790413at2"/>
<reference evidence="4 5" key="1">
    <citation type="submission" date="2016-11" db="EMBL/GenBank/DDBJ databases">
        <authorList>
            <person name="Jaros S."/>
            <person name="Januszkiewicz K."/>
            <person name="Wedrychowicz H."/>
        </authorList>
    </citation>
    <scope>NUCLEOTIDE SEQUENCE [LARGE SCALE GENOMIC DNA]</scope>
    <source>
        <strain evidence="4 5">CGMCC 1.7049</strain>
    </source>
</reference>
<evidence type="ECO:0000259" key="3">
    <source>
        <dbReference type="PROSITE" id="PS50977"/>
    </source>
</evidence>
<dbReference type="GO" id="GO:0000976">
    <property type="term" value="F:transcription cis-regulatory region binding"/>
    <property type="evidence" value="ECO:0007669"/>
    <property type="project" value="TreeGrafter"/>
</dbReference>
<dbReference type="PANTHER" id="PTHR30055">
    <property type="entry name" value="HTH-TYPE TRANSCRIPTIONAL REGULATOR RUTR"/>
    <property type="match status" value="1"/>
</dbReference>
<dbReference type="InterPro" id="IPR036271">
    <property type="entry name" value="Tet_transcr_reg_TetR-rel_C_sf"/>
</dbReference>
<evidence type="ECO:0000256" key="2">
    <source>
        <dbReference type="PROSITE-ProRule" id="PRU00335"/>
    </source>
</evidence>
<dbReference type="EMBL" id="FQWZ01000002">
    <property type="protein sequence ID" value="SHG71449.1"/>
    <property type="molecule type" value="Genomic_DNA"/>
</dbReference>
<dbReference type="InterPro" id="IPR050109">
    <property type="entry name" value="HTH-type_TetR-like_transc_reg"/>
</dbReference>
<dbReference type="PANTHER" id="PTHR30055:SF226">
    <property type="entry name" value="HTH-TYPE TRANSCRIPTIONAL REGULATOR PKSA"/>
    <property type="match status" value="1"/>
</dbReference>
<keyword evidence="5" id="KW-1185">Reference proteome</keyword>
<evidence type="ECO:0000313" key="4">
    <source>
        <dbReference type="EMBL" id="SHG71449.1"/>
    </source>
</evidence>
<gene>
    <name evidence="4" type="ORF">SAMN04488068_1227</name>
</gene>
<dbReference type="Proteomes" id="UP000199758">
    <property type="component" value="Unassembled WGS sequence"/>
</dbReference>
<dbReference type="AlphaFoldDB" id="A0A1M5M3H0"/>
<name>A0A1M5M3H0_9GAMM</name>
<dbReference type="SUPFAM" id="SSF48498">
    <property type="entry name" value="Tetracyclin repressor-like, C-terminal domain"/>
    <property type="match status" value="1"/>
</dbReference>
<dbReference type="InterPro" id="IPR001647">
    <property type="entry name" value="HTH_TetR"/>
</dbReference>
<dbReference type="SUPFAM" id="SSF46689">
    <property type="entry name" value="Homeodomain-like"/>
    <property type="match status" value="1"/>
</dbReference>
<dbReference type="STRING" id="490188.SAMN04488068_1227"/>
<evidence type="ECO:0000256" key="1">
    <source>
        <dbReference type="ARBA" id="ARBA00023125"/>
    </source>
</evidence>
<dbReference type="Gene3D" id="1.10.357.10">
    <property type="entry name" value="Tetracycline Repressor, domain 2"/>
    <property type="match status" value="1"/>
</dbReference>
<sequence length="213" mass="23384">MVDSAKTPGRSYRGATADERRDERKRKLIEAGIKVIGRDGYASTTVRAVCAEAGLTERYFYEAIGDREQLLGEVYGHLVTQLRAQIAETVMTAGDLNAAALARLGLTGYFAAMRDNPDAARILLFEVLGVSPEVTRLSQRAIADFAMLIRMTARRLPQLPVPEQQEDLITAGLVGSVVFIAMTWFLEGYQRDLDDVVGSAMTIFNAVVDTVDH</sequence>
<accession>A0A1M5M3H0</accession>
<dbReference type="Pfam" id="PF00440">
    <property type="entry name" value="TetR_N"/>
    <property type="match status" value="1"/>
</dbReference>
<feature type="DNA-binding region" description="H-T-H motif" evidence="2">
    <location>
        <begin position="45"/>
        <end position="64"/>
    </location>
</feature>